<dbReference type="SMART" id="SM00901">
    <property type="entry name" value="FRG"/>
    <property type="match status" value="1"/>
</dbReference>
<dbReference type="OrthoDB" id="9816036at2"/>
<gene>
    <name evidence="3" type="ORF">ABT57_02515</name>
</gene>
<proteinExistence type="predicted"/>
<feature type="region of interest" description="Disordered" evidence="1">
    <location>
        <begin position="296"/>
        <end position="325"/>
    </location>
</feature>
<dbReference type="Proteomes" id="UP000035909">
    <property type="component" value="Unassembled WGS sequence"/>
</dbReference>
<accession>A0A0J1HJ24</accession>
<feature type="domain" description="FRG" evidence="2">
    <location>
        <begin position="23"/>
        <end position="133"/>
    </location>
</feature>
<evidence type="ECO:0000259" key="2">
    <source>
        <dbReference type="SMART" id="SM00901"/>
    </source>
</evidence>
<evidence type="ECO:0000313" key="3">
    <source>
        <dbReference type="EMBL" id="KLV11619.1"/>
    </source>
</evidence>
<name>A0A0J1HJ24_9GAMM</name>
<dbReference type="STRING" id="320778.ABT57_02515"/>
<organism evidence="3 4">
    <name type="scientific">Photobacterium ganghwense</name>
    <dbReference type="NCBI Taxonomy" id="320778"/>
    <lineage>
        <taxon>Bacteria</taxon>
        <taxon>Pseudomonadati</taxon>
        <taxon>Pseudomonadota</taxon>
        <taxon>Gammaproteobacteria</taxon>
        <taxon>Vibrionales</taxon>
        <taxon>Vibrionaceae</taxon>
        <taxon>Photobacterium</taxon>
    </lineage>
</organism>
<comment type="caution">
    <text evidence="3">The sequence shown here is derived from an EMBL/GenBank/DDBJ whole genome shotgun (WGS) entry which is preliminary data.</text>
</comment>
<reference evidence="3 4" key="1">
    <citation type="submission" date="2015-05" db="EMBL/GenBank/DDBJ databases">
        <title>Photobacterium galathea sp. nov.</title>
        <authorList>
            <person name="Machado H."/>
            <person name="Gram L."/>
        </authorList>
    </citation>
    <scope>NUCLEOTIDE SEQUENCE [LARGE SCALE GENOMIC DNA]</scope>
    <source>
        <strain evidence="3 4">DSM 22954</strain>
    </source>
</reference>
<dbReference type="InterPro" id="IPR014966">
    <property type="entry name" value="FRG-dom"/>
</dbReference>
<dbReference type="EMBL" id="LDOU01000002">
    <property type="protein sequence ID" value="KLV11619.1"/>
    <property type="molecule type" value="Genomic_DNA"/>
</dbReference>
<dbReference type="PATRIC" id="fig|320778.3.peg.540"/>
<evidence type="ECO:0000256" key="1">
    <source>
        <dbReference type="SAM" id="MobiDB-lite"/>
    </source>
</evidence>
<protein>
    <recommendedName>
        <fullName evidence="2">FRG domain-containing protein</fullName>
    </recommendedName>
</protein>
<dbReference type="AlphaFoldDB" id="A0A0J1HJ24"/>
<sequence length="325" mass="35833">MQTSTYIRSVAGFLAAIREHSSEHELTLFRGQPNRRRSLLPAIARQAHAATLDTERQVLDMFRHYGGEDVEVAGRYHEAAGTHSMTSTPSPYWHLLAQAQQFGLKTRLLEWSSNPLIALWFACQKAGAEPYVYLLNASKLNDVDYDSDPFELTETRVFPPTFDHATHPQLAAQKSWYTIHPSLSAGSAESADLAETQTGFVPLEKEAISQGRLVELPILPSMKTSLLAELASHGIDQRSVSPGLAGLCQHLNSLLEPESRSGGGAAQGLELPLMKNEMMGQDTAAAFSRLSSARQTASSSAAYRHEPQGGLRQYRKRYSSDFDFD</sequence>
<dbReference type="Pfam" id="PF08867">
    <property type="entry name" value="FRG"/>
    <property type="match status" value="1"/>
</dbReference>
<evidence type="ECO:0000313" key="4">
    <source>
        <dbReference type="Proteomes" id="UP000035909"/>
    </source>
</evidence>
<keyword evidence="4" id="KW-1185">Reference proteome</keyword>
<dbReference type="RefSeq" id="WP_047883578.1">
    <property type="nucleotide sequence ID" value="NZ_CP071325.1"/>
</dbReference>